<proteinExistence type="predicted"/>
<evidence type="ECO:0000313" key="1">
    <source>
        <dbReference type="EMBL" id="MPC32847.1"/>
    </source>
</evidence>
<comment type="caution">
    <text evidence="1">The sequence shown here is derived from an EMBL/GenBank/DDBJ whole genome shotgun (WGS) entry which is preliminary data.</text>
</comment>
<name>A0A5B7EHP1_PORTR</name>
<dbReference type="EMBL" id="VSRR010002708">
    <property type="protein sequence ID" value="MPC32847.1"/>
    <property type="molecule type" value="Genomic_DNA"/>
</dbReference>
<accession>A0A5B7EHP1</accession>
<protein>
    <submittedName>
        <fullName evidence="1">Uncharacterized protein</fullName>
    </submittedName>
</protein>
<dbReference type="AlphaFoldDB" id="A0A5B7EHP1"/>
<sequence length="60" mass="6453">MWFVNVVNVSEGHAGVPKTKVINKELFSAAARAIRTQATYGTSRTCAWAGLPGFSVFPLV</sequence>
<organism evidence="1 2">
    <name type="scientific">Portunus trituberculatus</name>
    <name type="common">Swimming crab</name>
    <name type="synonym">Neptunus trituberculatus</name>
    <dbReference type="NCBI Taxonomy" id="210409"/>
    <lineage>
        <taxon>Eukaryota</taxon>
        <taxon>Metazoa</taxon>
        <taxon>Ecdysozoa</taxon>
        <taxon>Arthropoda</taxon>
        <taxon>Crustacea</taxon>
        <taxon>Multicrustacea</taxon>
        <taxon>Malacostraca</taxon>
        <taxon>Eumalacostraca</taxon>
        <taxon>Eucarida</taxon>
        <taxon>Decapoda</taxon>
        <taxon>Pleocyemata</taxon>
        <taxon>Brachyura</taxon>
        <taxon>Eubrachyura</taxon>
        <taxon>Portunoidea</taxon>
        <taxon>Portunidae</taxon>
        <taxon>Portuninae</taxon>
        <taxon>Portunus</taxon>
    </lineage>
</organism>
<dbReference type="Proteomes" id="UP000324222">
    <property type="component" value="Unassembled WGS sequence"/>
</dbReference>
<reference evidence="1 2" key="1">
    <citation type="submission" date="2019-05" db="EMBL/GenBank/DDBJ databases">
        <title>Another draft genome of Portunus trituberculatus and its Hox gene families provides insights of decapod evolution.</title>
        <authorList>
            <person name="Jeong J.-H."/>
            <person name="Song I."/>
            <person name="Kim S."/>
            <person name="Choi T."/>
            <person name="Kim D."/>
            <person name="Ryu S."/>
            <person name="Kim W."/>
        </authorList>
    </citation>
    <scope>NUCLEOTIDE SEQUENCE [LARGE SCALE GENOMIC DNA]</scope>
    <source>
        <tissue evidence="1">Muscle</tissue>
    </source>
</reference>
<keyword evidence="2" id="KW-1185">Reference proteome</keyword>
<gene>
    <name evidence="1" type="ORF">E2C01_026178</name>
</gene>
<evidence type="ECO:0000313" key="2">
    <source>
        <dbReference type="Proteomes" id="UP000324222"/>
    </source>
</evidence>